<dbReference type="SUPFAM" id="SSF46689">
    <property type="entry name" value="Homeodomain-like"/>
    <property type="match status" value="2"/>
</dbReference>
<dbReference type="OrthoDB" id="9793422at2"/>
<evidence type="ECO:0000256" key="3">
    <source>
        <dbReference type="ARBA" id="ARBA00023163"/>
    </source>
</evidence>
<evidence type="ECO:0000259" key="4">
    <source>
        <dbReference type="PROSITE" id="PS01124"/>
    </source>
</evidence>
<dbReference type="InterPro" id="IPR002818">
    <property type="entry name" value="DJ-1/PfpI"/>
</dbReference>
<evidence type="ECO:0000313" key="6">
    <source>
        <dbReference type="Proteomes" id="UP000249299"/>
    </source>
</evidence>
<evidence type="ECO:0000313" key="5">
    <source>
        <dbReference type="EMBL" id="RAI27698.1"/>
    </source>
</evidence>
<dbReference type="AlphaFoldDB" id="A0A327JX64"/>
<sequence length="346" mass="37822">MIFSEQILPFSEQSGHIGVFDTVLSAGGDDPLDLDILVLPEATLILVAAVIEPLRAANRLAGQQLYRWRFLSSDGEQVPTASGLPIPVDGRFDPADGDAALVVVASYGWEAKATATLRRQLATAARHRSALVGAETGGWLLAASGLLNGRRATTHWEDFEAFERRFPEVHLVRDRYVVDGRRITTGGPLPTLDLMLELVRQRQGYTLALEVSRQFIYDPAGTTAATAHTPSIGNLRLIDARVAEAVTLMEETIDTPLPLTKLARRVGVTARHLQTLFRRSLGVSPHTHYQALRLNSARRLVIETRIPVADIAAATGFHSATAFSRCYRARYGESPRATRQSDAAAR</sequence>
<keyword evidence="1" id="KW-0805">Transcription regulation</keyword>
<organism evidence="5 6">
    <name type="scientific">Rhodobium orientis</name>
    <dbReference type="NCBI Taxonomy" id="34017"/>
    <lineage>
        <taxon>Bacteria</taxon>
        <taxon>Pseudomonadati</taxon>
        <taxon>Pseudomonadota</taxon>
        <taxon>Alphaproteobacteria</taxon>
        <taxon>Hyphomicrobiales</taxon>
        <taxon>Rhodobiaceae</taxon>
        <taxon>Rhodobium</taxon>
    </lineage>
</organism>
<dbReference type="PANTHER" id="PTHR43130:SF3">
    <property type="entry name" value="HTH-TYPE TRANSCRIPTIONAL REGULATOR RV1931C"/>
    <property type="match status" value="1"/>
</dbReference>
<dbReference type="PROSITE" id="PS00041">
    <property type="entry name" value="HTH_ARAC_FAMILY_1"/>
    <property type="match status" value="1"/>
</dbReference>
<evidence type="ECO:0000256" key="2">
    <source>
        <dbReference type="ARBA" id="ARBA00023125"/>
    </source>
</evidence>
<dbReference type="Pfam" id="PF01965">
    <property type="entry name" value="DJ-1_PfpI"/>
    <property type="match status" value="1"/>
</dbReference>
<name>A0A327JX64_9HYPH</name>
<dbReference type="CDD" id="cd03136">
    <property type="entry name" value="GATase1_AraC_ArgR_like"/>
    <property type="match status" value="1"/>
</dbReference>
<keyword evidence="3" id="KW-0804">Transcription</keyword>
<dbReference type="InterPro" id="IPR018062">
    <property type="entry name" value="HTH_AraC-typ_CS"/>
</dbReference>
<dbReference type="Proteomes" id="UP000249299">
    <property type="component" value="Unassembled WGS sequence"/>
</dbReference>
<dbReference type="PANTHER" id="PTHR43130">
    <property type="entry name" value="ARAC-FAMILY TRANSCRIPTIONAL REGULATOR"/>
    <property type="match status" value="1"/>
</dbReference>
<dbReference type="PROSITE" id="PS01124">
    <property type="entry name" value="HTH_ARAC_FAMILY_2"/>
    <property type="match status" value="1"/>
</dbReference>
<dbReference type="InterPro" id="IPR018060">
    <property type="entry name" value="HTH_AraC"/>
</dbReference>
<evidence type="ECO:0000256" key="1">
    <source>
        <dbReference type="ARBA" id="ARBA00023015"/>
    </source>
</evidence>
<gene>
    <name evidence="5" type="ORF">CH339_09105</name>
</gene>
<dbReference type="GO" id="GO:0043565">
    <property type="term" value="F:sequence-specific DNA binding"/>
    <property type="evidence" value="ECO:0007669"/>
    <property type="project" value="InterPro"/>
</dbReference>
<dbReference type="GO" id="GO:0003700">
    <property type="term" value="F:DNA-binding transcription factor activity"/>
    <property type="evidence" value="ECO:0007669"/>
    <property type="project" value="InterPro"/>
</dbReference>
<keyword evidence="6" id="KW-1185">Reference proteome</keyword>
<dbReference type="Pfam" id="PF12833">
    <property type="entry name" value="HTH_18"/>
    <property type="match status" value="1"/>
</dbReference>
<dbReference type="SUPFAM" id="SSF52317">
    <property type="entry name" value="Class I glutamine amidotransferase-like"/>
    <property type="match status" value="1"/>
</dbReference>
<dbReference type="Gene3D" id="3.40.50.880">
    <property type="match status" value="1"/>
</dbReference>
<keyword evidence="2" id="KW-0238">DNA-binding</keyword>
<comment type="caution">
    <text evidence="5">The sequence shown here is derived from an EMBL/GenBank/DDBJ whole genome shotgun (WGS) entry which is preliminary data.</text>
</comment>
<protein>
    <submittedName>
        <fullName evidence="5">AraC family transcriptional regulator</fullName>
    </submittedName>
</protein>
<proteinExistence type="predicted"/>
<dbReference type="InterPro" id="IPR052158">
    <property type="entry name" value="INH-QAR"/>
</dbReference>
<dbReference type="Gene3D" id="1.10.10.60">
    <property type="entry name" value="Homeodomain-like"/>
    <property type="match status" value="2"/>
</dbReference>
<accession>A0A327JX64</accession>
<dbReference type="InterPro" id="IPR009057">
    <property type="entry name" value="Homeodomain-like_sf"/>
</dbReference>
<reference evidence="5 6" key="1">
    <citation type="submission" date="2017-07" db="EMBL/GenBank/DDBJ databases">
        <title>Draft Genome Sequences of Select Purple Nonsulfur Bacteria.</title>
        <authorList>
            <person name="Lasarre B."/>
            <person name="Mckinlay J.B."/>
        </authorList>
    </citation>
    <scope>NUCLEOTIDE SEQUENCE [LARGE SCALE GENOMIC DNA]</scope>
    <source>
        <strain evidence="5 6">DSM 11290</strain>
    </source>
</reference>
<feature type="domain" description="HTH araC/xylS-type" evidence="4">
    <location>
        <begin position="243"/>
        <end position="341"/>
    </location>
</feature>
<dbReference type="EMBL" id="NPEV01000015">
    <property type="protein sequence ID" value="RAI27698.1"/>
    <property type="molecule type" value="Genomic_DNA"/>
</dbReference>
<dbReference type="InterPro" id="IPR029062">
    <property type="entry name" value="Class_I_gatase-like"/>
</dbReference>
<dbReference type="SMART" id="SM00342">
    <property type="entry name" value="HTH_ARAC"/>
    <property type="match status" value="1"/>
</dbReference>